<evidence type="ECO:0000313" key="3">
    <source>
        <dbReference type="EMBL" id="KAG0291578.1"/>
    </source>
</evidence>
<feature type="region of interest" description="Disordered" evidence="2">
    <location>
        <begin position="47"/>
        <end position="90"/>
    </location>
</feature>
<reference evidence="3 4" key="1">
    <citation type="journal article" date="2020" name="Fungal Divers.">
        <title>Resolving the Mortierellaceae phylogeny through synthesis of multi-gene phylogenetics and phylogenomics.</title>
        <authorList>
            <person name="Vandepol N."/>
            <person name="Liber J."/>
            <person name="Desiro A."/>
            <person name="Na H."/>
            <person name="Kennedy M."/>
            <person name="Barry K."/>
            <person name="Grigoriev I.V."/>
            <person name="Miller A.N."/>
            <person name="O'Donnell K."/>
            <person name="Stajich J.E."/>
            <person name="Bonito G."/>
        </authorList>
    </citation>
    <scope>NUCLEOTIDE SEQUENCE [LARGE SCALE GENOMIC DNA]</scope>
    <source>
        <strain evidence="3 4">AD045</strain>
    </source>
</reference>
<evidence type="ECO:0000256" key="1">
    <source>
        <dbReference type="ARBA" id="ARBA00038101"/>
    </source>
</evidence>
<name>A0ABQ7K7H1_9FUNG</name>
<dbReference type="Gene3D" id="1.25.40.10">
    <property type="entry name" value="Tetratricopeptide repeat domain"/>
    <property type="match status" value="1"/>
</dbReference>
<dbReference type="PANTHER" id="PTHR11102">
    <property type="entry name" value="SEL-1-LIKE PROTEIN"/>
    <property type="match status" value="1"/>
</dbReference>
<proteinExistence type="inferred from homology"/>
<gene>
    <name evidence="3" type="ORF">BGZ96_005046</name>
</gene>
<comment type="similarity">
    <text evidence="1">Belongs to the sel-1 family.</text>
</comment>
<feature type="compositionally biased region" description="Polar residues" evidence="2">
    <location>
        <begin position="50"/>
        <end position="90"/>
    </location>
</feature>
<dbReference type="Pfam" id="PF08238">
    <property type="entry name" value="Sel1"/>
    <property type="match status" value="7"/>
</dbReference>
<evidence type="ECO:0000313" key="4">
    <source>
        <dbReference type="Proteomes" id="UP001194696"/>
    </source>
</evidence>
<dbReference type="SMART" id="SM00671">
    <property type="entry name" value="SEL1"/>
    <property type="match status" value="4"/>
</dbReference>
<dbReference type="Proteomes" id="UP001194696">
    <property type="component" value="Unassembled WGS sequence"/>
</dbReference>
<dbReference type="EMBL" id="JAAAIM010000234">
    <property type="protein sequence ID" value="KAG0291578.1"/>
    <property type="molecule type" value="Genomic_DNA"/>
</dbReference>
<accession>A0ABQ7K7H1</accession>
<feature type="compositionally biased region" description="Polar residues" evidence="2">
    <location>
        <begin position="518"/>
        <end position="544"/>
    </location>
</feature>
<organism evidence="3 4">
    <name type="scientific">Linnemannia gamsii</name>
    <dbReference type="NCBI Taxonomy" id="64522"/>
    <lineage>
        <taxon>Eukaryota</taxon>
        <taxon>Fungi</taxon>
        <taxon>Fungi incertae sedis</taxon>
        <taxon>Mucoromycota</taxon>
        <taxon>Mortierellomycotina</taxon>
        <taxon>Mortierellomycetes</taxon>
        <taxon>Mortierellales</taxon>
        <taxon>Mortierellaceae</taxon>
        <taxon>Linnemannia</taxon>
    </lineage>
</organism>
<dbReference type="InterPro" id="IPR006597">
    <property type="entry name" value="Sel1-like"/>
</dbReference>
<feature type="region of interest" description="Disordered" evidence="2">
    <location>
        <begin position="517"/>
        <end position="546"/>
    </location>
</feature>
<feature type="region of interest" description="Disordered" evidence="2">
    <location>
        <begin position="1"/>
        <end position="31"/>
    </location>
</feature>
<dbReference type="InterPro" id="IPR011990">
    <property type="entry name" value="TPR-like_helical_dom_sf"/>
</dbReference>
<protein>
    <recommendedName>
        <fullName evidence="5">HCP-like protein</fullName>
    </recommendedName>
</protein>
<dbReference type="SUPFAM" id="SSF81901">
    <property type="entry name" value="HCP-like"/>
    <property type="match status" value="2"/>
</dbReference>
<keyword evidence="4" id="KW-1185">Reference proteome</keyword>
<sequence length="604" mass="65659">MIRNSTAARQVIASSHSAHSTLQSTTNTTIRPGQVSLFRARRRRAGTHAVFSNPSTTARGYTTHNSLQQQHSTSRTPVSPSSAARLSPNSSYHAAASSHFRSVAAAARFSTTPSAQLSKKHAAKHVEKSNVIKAGSAAVEGDVIYRKEGGKIVPVTKDVMDQVEAPVSGLFSQFEDFKKPSFAPETLAPRSTSSQEVDLSTLTVADVFPPDNFITQLIQQKKLGVTLDETKDLIQIMVDVLPLKEDDPKRVQAEKAFAAACKKKGLAVHELASWSMQYTREFKSIYKDHFNTMLDGAPLALMLFKMALEQGDISSKYSYGVLLYRGARGVPADPAKGRAIIQSLAQPAGGSRFKGLPWAMSTLASIYAREDKNYEAARDLYLKAAQAGVLEARVALGRMYLNGELPQDLGMAKKYFQSAIQQSDDCAEAHFLLGALEMNQFTPEGKDRTPNTKAAFQHYQKAASKGLAEAQYNVGQAYFTGLGVPKNDALAVEYWKMSGQQGFGLAQLSLGAYYFQDETPQAPSPTDETATSEAEGKPSSSTSKVVKHVWDPSKKDLMQAQKWFTLASRRPGQLGVEGQRLKSQVDDAVKRGGGAKGGRMCTIM</sequence>
<evidence type="ECO:0000256" key="2">
    <source>
        <dbReference type="SAM" id="MobiDB-lite"/>
    </source>
</evidence>
<dbReference type="InterPro" id="IPR050767">
    <property type="entry name" value="Sel1_AlgK"/>
</dbReference>
<evidence type="ECO:0008006" key="5">
    <source>
        <dbReference type="Google" id="ProtNLM"/>
    </source>
</evidence>
<comment type="caution">
    <text evidence="3">The sequence shown here is derived from an EMBL/GenBank/DDBJ whole genome shotgun (WGS) entry which is preliminary data.</text>
</comment>
<dbReference type="PANTHER" id="PTHR11102:SF147">
    <property type="entry name" value="SEL1L ADAPTOR SUBUNIT OF ERAD E3 UBIQUITIN LIGASE"/>
    <property type="match status" value="1"/>
</dbReference>